<sequence length="1425" mass="156643">MERGEKKRSVDAMPKREQGAVEGSEEEVEVSDAEDEEEQGSTPLIAACRRGRAEVAERLLRAGADVTLCDCSRQTALHASPPKLREKLLGWMWRPHLPPKARLLQAAWQGDLRSLRNLLTQADWVDVDVPNSDGVTALMLAVRDVDLFEGIATPLPWEYRPVEVAKELLGLSADLQAADHSGCSALHYAANISSPLKDDIIHVMVEALSHTDAAPMSLLAQDLDSEFEDSDIELDLESFCPDRSTAASPTHTPSQQHRFLLYSNTGEVLESPGNPPQSDHHKDLDQADKGIPLCFQNAMETLRDIRQAYQEAGRGSRGLFLPSLSNNSRRWSQPDPAPSCGLLSTRTSCLPVPPGHRQRTRSVIAASPSSPSLLSVAKSSQLSQSAPSIMEPLLSSNTMIQARAHIQTRLGSQDNVNEQKLSQGLLPTLHPRTPKLLAPLDGRPRDVAALPALKHHVPLKPISRSPLCSRTRLRREGLSWGSPRTGPLSTKGGSEESGSSSSSHSSIDLEDEEEEDERTSGGSHLKFVKLLQHSNNVSCTETDSVGETRQDFNVRTRISHIPEPINHAGNRFGTEKASNSHCEGKASNVNYTKEPVGKQGDTVNTEIPITSMSKEEKNNVDHATEPEAGISHGTRFDQGDAITCSDRNYSNNLNSPERTKKDLCSEGTQVDKPIPRWEDVKLDTDTAEERAGNLLQSNVDHKRDKGMLKALKPLRCKERRTRTNCELRANIQTNHQSFNIVAHKDRSILNRSKSKSILRNSTLSTQVKDKTRKSPELIISGETVAKVKSKLKSAKGAHCDTGTHSPRKKVIDHAQSKRATPDKLIRSQQHPPATRQVKRLVVAGTQRSKSAVDFVTYKDMFQQIQSGDEGPAIYEMFAGPIYDNLRVSSSCDKVKERQVQSAKVKHRPLRQAQRRGPGERLVVSAKSKSKPASPRVKPHLTPLPWKDQQKMKDVPKLDRHTEDELAPAKDFCHNNSQAQMLSIIEEALSRYGSETLKSGDKTLIAAAVSSRDEESPNPPVHEPVLSQSPQQPKINTWTSSDSSSHTVMSPVYQRFLDEVGDGPLTDDLLQCLAEELISLDERDVSVGPCSDKLGASTELSNREDDPVLERDAFPEVNSTYSAALLGSGLVVDDAITWTKGEVLGRGAYGTVHCGLTSQGQLIAVKQVSLDASDPDAAKREYSRLQGEVELLKTLRHSNIVGFLGTSLNQHVVSIFMEYIPGGSIASILHRFGPLPEPVLALYTHQILEGVAFLHLNRVIHRDLKGNNVMLMPTGVIKLIDFGCARRLSCLNHTASNSGDLLKSVHGTPYWMAPEVISETGYGRKSDIWSVGCTVFEMATGKPPLAHMDKMAALFYIGAQRGLMPSLPDGFSDNAKDFVNICLTSDQRLRPSADQLLKHSFIPQNEAAVNSWATQKKNCCGHSECR</sequence>
<gene>
    <name evidence="16" type="primary">map3k19</name>
</gene>
<evidence type="ECO:0000313" key="17">
    <source>
        <dbReference type="Proteomes" id="UP000472265"/>
    </source>
</evidence>
<organism evidence="16 17">
    <name type="scientific">Sparus aurata</name>
    <name type="common">Gilthead sea bream</name>
    <dbReference type="NCBI Taxonomy" id="8175"/>
    <lineage>
        <taxon>Eukaryota</taxon>
        <taxon>Metazoa</taxon>
        <taxon>Chordata</taxon>
        <taxon>Craniata</taxon>
        <taxon>Vertebrata</taxon>
        <taxon>Euteleostomi</taxon>
        <taxon>Actinopterygii</taxon>
        <taxon>Neopterygii</taxon>
        <taxon>Teleostei</taxon>
        <taxon>Neoteleostei</taxon>
        <taxon>Acanthomorphata</taxon>
        <taxon>Eupercaria</taxon>
        <taxon>Spariformes</taxon>
        <taxon>Sparidae</taxon>
        <taxon>Sparus</taxon>
    </lineage>
</organism>
<evidence type="ECO:0000256" key="6">
    <source>
        <dbReference type="ARBA" id="ARBA00022777"/>
    </source>
</evidence>
<dbReference type="InterPro" id="IPR011009">
    <property type="entry name" value="Kinase-like_dom_sf"/>
</dbReference>
<feature type="compositionally biased region" description="Polar residues" evidence="14">
    <location>
        <begin position="576"/>
        <end position="591"/>
    </location>
</feature>
<evidence type="ECO:0000256" key="3">
    <source>
        <dbReference type="ARBA" id="ARBA00022527"/>
    </source>
</evidence>
<dbReference type="EC" id="2.7.11.1" evidence="2"/>
<dbReference type="PANTHER" id="PTHR11584:SF369">
    <property type="entry name" value="MITOGEN-ACTIVATED PROTEIN KINASE KINASE KINASE 19-RELATED"/>
    <property type="match status" value="1"/>
</dbReference>
<dbReference type="GO" id="GO:0004674">
    <property type="term" value="F:protein serine/threonine kinase activity"/>
    <property type="evidence" value="ECO:0007669"/>
    <property type="project" value="UniProtKB-KW"/>
</dbReference>
<dbReference type="InterPro" id="IPR008271">
    <property type="entry name" value="Ser/Thr_kinase_AS"/>
</dbReference>
<evidence type="ECO:0000256" key="5">
    <source>
        <dbReference type="ARBA" id="ARBA00022741"/>
    </source>
</evidence>
<dbReference type="InterPro" id="IPR036770">
    <property type="entry name" value="Ankyrin_rpt-contain_sf"/>
</dbReference>
<dbReference type="Gene3D" id="1.10.510.10">
    <property type="entry name" value="Transferase(Phosphotransferase) domain 1"/>
    <property type="match status" value="1"/>
</dbReference>
<dbReference type="CTD" id="80122"/>
<reference evidence="16" key="3">
    <citation type="submission" date="2025-09" db="UniProtKB">
        <authorList>
            <consortium name="Ensembl"/>
        </authorList>
    </citation>
    <scope>IDENTIFICATION</scope>
</reference>
<dbReference type="InterPro" id="IPR017441">
    <property type="entry name" value="Protein_kinase_ATP_BS"/>
</dbReference>
<evidence type="ECO:0000256" key="13">
    <source>
        <dbReference type="PROSITE-ProRule" id="PRU10141"/>
    </source>
</evidence>
<dbReference type="PANTHER" id="PTHR11584">
    <property type="entry name" value="SERINE/THREONINE PROTEIN KINASE"/>
    <property type="match status" value="1"/>
</dbReference>
<dbReference type="RefSeq" id="XP_030283638.1">
    <property type="nucleotide sequence ID" value="XM_030427778.1"/>
</dbReference>
<feature type="repeat" description="ANK" evidence="12">
    <location>
        <begin position="39"/>
        <end position="71"/>
    </location>
</feature>
<feature type="region of interest" description="Disordered" evidence="14">
    <location>
        <begin position="900"/>
        <end position="951"/>
    </location>
</feature>
<feature type="region of interest" description="Disordered" evidence="14">
    <location>
        <begin position="1007"/>
        <end position="1043"/>
    </location>
</feature>
<comment type="catalytic activity">
    <reaction evidence="9">
        <text>L-seryl-[protein] + ATP = O-phospho-L-seryl-[protein] + ADP + H(+)</text>
        <dbReference type="Rhea" id="RHEA:17989"/>
        <dbReference type="Rhea" id="RHEA-COMP:9863"/>
        <dbReference type="Rhea" id="RHEA-COMP:11604"/>
        <dbReference type="ChEBI" id="CHEBI:15378"/>
        <dbReference type="ChEBI" id="CHEBI:29999"/>
        <dbReference type="ChEBI" id="CHEBI:30616"/>
        <dbReference type="ChEBI" id="CHEBI:83421"/>
        <dbReference type="ChEBI" id="CHEBI:456216"/>
        <dbReference type="EC" id="2.7.11.1"/>
    </reaction>
</comment>
<feature type="compositionally biased region" description="Low complexity" evidence="14">
    <location>
        <begin position="922"/>
        <end position="935"/>
    </location>
</feature>
<feature type="region of interest" description="Disordered" evidence="14">
    <location>
        <begin position="795"/>
        <end position="835"/>
    </location>
</feature>
<evidence type="ECO:0000256" key="11">
    <source>
        <dbReference type="ARBA" id="ARBA00080573"/>
    </source>
</evidence>
<accession>A0A671VTH6</accession>
<feature type="domain" description="Protein kinase" evidence="15">
    <location>
        <begin position="1137"/>
        <end position="1401"/>
    </location>
</feature>
<dbReference type="SUPFAM" id="SSF48403">
    <property type="entry name" value="Ankyrin repeat"/>
    <property type="match status" value="1"/>
</dbReference>
<feature type="region of interest" description="Disordered" evidence="14">
    <location>
        <begin position="563"/>
        <end position="603"/>
    </location>
</feature>
<keyword evidence="17" id="KW-1185">Reference proteome</keyword>
<feature type="compositionally biased region" description="Polar residues" evidence="14">
    <location>
        <begin position="646"/>
        <end position="656"/>
    </location>
</feature>
<dbReference type="Gene3D" id="1.25.40.20">
    <property type="entry name" value="Ankyrin repeat-containing domain"/>
    <property type="match status" value="2"/>
</dbReference>
<dbReference type="PROSITE" id="PS50297">
    <property type="entry name" value="ANK_REP_REGION"/>
    <property type="match status" value="1"/>
</dbReference>
<evidence type="ECO:0000256" key="2">
    <source>
        <dbReference type="ARBA" id="ARBA00012513"/>
    </source>
</evidence>
<evidence type="ECO:0000259" key="15">
    <source>
        <dbReference type="PROSITE" id="PS50011"/>
    </source>
</evidence>
<dbReference type="InterPro" id="IPR000719">
    <property type="entry name" value="Prot_kinase_dom"/>
</dbReference>
<reference evidence="16" key="1">
    <citation type="submission" date="2021-04" db="EMBL/GenBank/DDBJ databases">
        <authorList>
            <consortium name="Wellcome Sanger Institute Data Sharing"/>
        </authorList>
    </citation>
    <scope>NUCLEOTIDE SEQUENCE [LARGE SCALE GENOMIC DNA]</scope>
</reference>
<proteinExistence type="inferred from homology"/>
<dbReference type="SMART" id="SM00248">
    <property type="entry name" value="ANK"/>
    <property type="match status" value="3"/>
</dbReference>
<dbReference type="SUPFAM" id="SSF56112">
    <property type="entry name" value="Protein kinase-like (PK-like)"/>
    <property type="match status" value="1"/>
</dbReference>
<feature type="compositionally biased region" description="Basic and acidic residues" evidence="14">
    <location>
        <begin position="809"/>
        <end position="825"/>
    </location>
</feature>
<evidence type="ECO:0000256" key="14">
    <source>
        <dbReference type="SAM" id="MobiDB-lite"/>
    </source>
</evidence>
<dbReference type="OrthoDB" id="266718at2759"/>
<evidence type="ECO:0000256" key="7">
    <source>
        <dbReference type="ARBA" id="ARBA00022840"/>
    </source>
</evidence>
<keyword evidence="5 13" id="KW-0547">Nucleotide-binding</keyword>
<dbReference type="FunFam" id="1.10.510.10:FF:000331">
    <property type="entry name" value="Mitogen-activated protein kinase kinase kinase 19"/>
    <property type="match status" value="1"/>
</dbReference>
<dbReference type="GeneID" id="115587789"/>
<dbReference type="OMA" id="IHRSAHN"/>
<keyword evidence="4" id="KW-0808">Transferase</keyword>
<feature type="compositionally biased region" description="Low complexity" evidence="14">
    <location>
        <begin position="496"/>
        <end position="506"/>
    </location>
</feature>
<feature type="compositionally biased region" description="Basic and acidic residues" evidence="14">
    <location>
        <begin position="1"/>
        <end position="19"/>
    </location>
</feature>
<feature type="region of interest" description="Disordered" evidence="14">
    <location>
        <begin position="1"/>
        <end position="42"/>
    </location>
</feature>
<feature type="region of interest" description="Disordered" evidence="14">
    <location>
        <begin position="266"/>
        <end position="285"/>
    </location>
</feature>
<reference evidence="16" key="2">
    <citation type="submission" date="2025-08" db="UniProtKB">
        <authorList>
            <consortium name="Ensembl"/>
        </authorList>
    </citation>
    <scope>IDENTIFICATION</scope>
</reference>
<name>A0A671VTH6_SPAAU</name>
<dbReference type="InParanoid" id="A0A671VTH6"/>
<dbReference type="InterPro" id="IPR002110">
    <property type="entry name" value="Ankyrin_rpt"/>
</dbReference>
<evidence type="ECO:0000256" key="9">
    <source>
        <dbReference type="ARBA" id="ARBA00048679"/>
    </source>
</evidence>
<evidence type="ECO:0000256" key="10">
    <source>
        <dbReference type="ARBA" id="ARBA00069016"/>
    </source>
</evidence>
<comment type="catalytic activity">
    <reaction evidence="8">
        <text>L-threonyl-[protein] + ATP = O-phospho-L-threonyl-[protein] + ADP + H(+)</text>
        <dbReference type="Rhea" id="RHEA:46608"/>
        <dbReference type="Rhea" id="RHEA-COMP:11060"/>
        <dbReference type="Rhea" id="RHEA-COMP:11605"/>
        <dbReference type="ChEBI" id="CHEBI:15378"/>
        <dbReference type="ChEBI" id="CHEBI:30013"/>
        <dbReference type="ChEBI" id="CHEBI:30616"/>
        <dbReference type="ChEBI" id="CHEBI:61977"/>
        <dbReference type="ChEBI" id="CHEBI:456216"/>
        <dbReference type="EC" id="2.7.11.1"/>
    </reaction>
</comment>
<evidence type="ECO:0000313" key="16">
    <source>
        <dbReference type="Ensembl" id="ENSSAUP00010029549.1"/>
    </source>
</evidence>
<feature type="region of interest" description="Disordered" evidence="14">
    <location>
        <begin position="468"/>
        <end position="522"/>
    </location>
</feature>
<dbReference type="SMART" id="SM00220">
    <property type="entry name" value="S_TKc"/>
    <property type="match status" value="1"/>
</dbReference>
<feature type="compositionally biased region" description="Acidic residues" evidence="14">
    <location>
        <begin position="508"/>
        <end position="517"/>
    </location>
</feature>
<dbReference type="GeneTree" id="ENSGT00940000160383"/>
<feature type="region of interest" description="Disordered" evidence="14">
    <location>
        <begin position="646"/>
        <end position="670"/>
    </location>
</feature>
<dbReference type="GO" id="GO:0005524">
    <property type="term" value="F:ATP binding"/>
    <property type="evidence" value="ECO:0007669"/>
    <property type="project" value="UniProtKB-UniRule"/>
</dbReference>
<dbReference type="GO" id="GO:0035556">
    <property type="term" value="P:intracellular signal transduction"/>
    <property type="evidence" value="ECO:0007669"/>
    <property type="project" value="UniProtKB-ARBA"/>
</dbReference>
<evidence type="ECO:0000256" key="12">
    <source>
        <dbReference type="PROSITE-ProRule" id="PRU00023"/>
    </source>
</evidence>
<keyword evidence="12" id="KW-0040">ANK repeat</keyword>
<keyword evidence="6" id="KW-0418">Kinase</keyword>
<keyword evidence="3" id="KW-0723">Serine/threonine-protein kinase</keyword>
<dbReference type="Proteomes" id="UP000472265">
    <property type="component" value="Chromosome 9"/>
</dbReference>
<dbReference type="PROSITE" id="PS50088">
    <property type="entry name" value="ANK_REPEAT"/>
    <property type="match status" value="1"/>
</dbReference>
<keyword evidence="7 13" id="KW-0067">ATP-binding</keyword>
<dbReference type="PROSITE" id="PS00107">
    <property type="entry name" value="PROTEIN_KINASE_ATP"/>
    <property type="match status" value="1"/>
</dbReference>
<evidence type="ECO:0000256" key="4">
    <source>
        <dbReference type="ARBA" id="ARBA00022679"/>
    </source>
</evidence>
<feature type="binding site" evidence="13">
    <location>
        <position position="1165"/>
    </location>
    <ligand>
        <name>ATP</name>
        <dbReference type="ChEBI" id="CHEBI:30616"/>
    </ligand>
</feature>
<comment type="similarity">
    <text evidence="1">Belongs to the protein kinase superfamily. STE Ser/Thr protein kinase family. STE20 subfamily.</text>
</comment>
<dbReference type="Ensembl" id="ENSSAUT00010031157.1">
    <property type="protein sequence ID" value="ENSSAUP00010029549.1"/>
    <property type="gene ID" value="ENSSAUG00010012688.1"/>
</dbReference>
<dbReference type="PROSITE" id="PS50011">
    <property type="entry name" value="PROTEIN_KINASE_DOM"/>
    <property type="match status" value="1"/>
</dbReference>
<dbReference type="Pfam" id="PF00069">
    <property type="entry name" value="Pkinase"/>
    <property type="match status" value="1"/>
</dbReference>
<feature type="compositionally biased region" description="Basic residues" evidence="14">
    <location>
        <begin position="903"/>
        <end position="913"/>
    </location>
</feature>
<evidence type="ECO:0000256" key="1">
    <source>
        <dbReference type="ARBA" id="ARBA00008874"/>
    </source>
</evidence>
<feature type="compositionally biased region" description="Acidic residues" evidence="14">
    <location>
        <begin position="23"/>
        <end position="39"/>
    </location>
</feature>
<dbReference type="Pfam" id="PF00023">
    <property type="entry name" value="Ank"/>
    <property type="match status" value="1"/>
</dbReference>
<dbReference type="PROSITE" id="PS00108">
    <property type="entry name" value="PROTEIN_KINASE_ST"/>
    <property type="match status" value="1"/>
</dbReference>
<protein>
    <recommendedName>
        <fullName evidence="10">Mitogen-activated protein kinase kinase kinase 19</fullName>
        <ecNumber evidence="2">2.7.11.1</ecNumber>
    </recommendedName>
    <alternativeName>
        <fullName evidence="11">SPS1/STE20-related protein kinase YSK4</fullName>
    </alternativeName>
</protein>
<evidence type="ECO:0000256" key="8">
    <source>
        <dbReference type="ARBA" id="ARBA00047899"/>
    </source>
</evidence>
<feature type="compositionally biased region" description="Polar residues" evidence="14">
    <location>
        <begin position="1025"/>
        <end position="1038"/>
    </location>
</feature>